<dbReference type="PROSITE" id="PS00122">
    <property type="entry name" value="CARBOXYLESTERASE_B_1"/>
    <property type="match status" value="1"/>
</dbReference>
<feature type="chain" id="PRO_5015370288" description="Carboxylic ester hydrolase" evidence="3">
    <location>
        <begin position="33"/>
        <end position="233"/>
    </location>
</feature>
<gene>
    <name evidence="5" type="ORF">C0Q70_11725</name>
</gene>
<evidence type="ECO:0000313" key="6">
    <source>
        <dbReference type="Proteomes" id="UP000245119"/>
    </source>
</evidence>
<dbReference type="Pfam" id="PF00135">
    <property type="entry name" value="COesterase"/>
    <property type="match status" value="1"/>
</dbReference>
<feature type="signal peptide" evidence="3">
    <location>
        <begin position="1"/>
        <end position="32"/>
    </location>
</feature>
<dbReference type="Gene3D" id="3.40.50.1820">
    <property type="entry name" value="alpha/beta hydrolase"/>
    <property type="match status" value="1"/>
</dbReference>
<keyword evidence="2 3" id="KW-0378">Hydrolase</keyword>
<dbReference type="Proteomes" id="UP000245119">
    <property type="component" value="Linkage Group LG6"/>
</dbReference>
<dbReference type="InterPro" id="IPR050309">
    <property type="entry name" value="Type-B_Carboxylest/Lipase"/>
</dbReference>
<reference evidence="5 6" key="1">
    <citation type="submission" date="2018-04" db="EMBL/GenBank/DDBJ databases">
        <title>The genome of golden apple snail Pomacea canaliculata provides insight into stress tolerance and invasive adaptation.</title>
        <authorList>
            <person name="Liu C."/>
            <person name="Liu B."/>
            <person name="Ren Y."/>
            <person name="Zhang Y."/>
            <person name="Wang H."/>
            <person name="Li S."/>
            <person name="Jiang F."/>
            <person name="Yin L."/>
            <person name="Zhang G."/>
            <person name="Qian W."/>
            <person name="Fan W."/>
        </authorList>
    </citation>
    <scope>NUCLEOTIDE SEQUENCE [LARGE SCALE GENOMIC DNA]</scope>
    <source>
        <strain evidence="5">SZHN2017</strain>
        <tissue evidence="5">Muscle</tissue>
    </source>
</reference>
<dbReference type="PANTHER" id="PTHR11559">
    <property type="entry name" value="CARBOXYLESTERASE"/>
    <property type="match status" value="1"/>
</dbReference>
<proteinExistence type="inferred from homology"/>
<evidence type="ECO:0000259" key="4">
    <source>
        <dbReference type="Pfam" id="PF00135"/>
    </source>
</evidence>
<evidence type="ECO:0000256" key="2">
    <source>
        <dbReference type="ARBA" id="ARBA00022801"/>
    </source>
</evidence>
<dbReference type="EMBL" id="PZQS01000006">
    <property type="protein sequence ID" value="PVD29128.1"/>
    <property type="molecule type" value="Genomic_DNA"/>
</dbReference>
<dbReference type="InterPro" id="IPR019819">
    <property type="entry name" value="Carboxylesterase_B_CS"/>
</dbReference>
<sequence>MHVTAAEVRTTPALLLLLMWQWLLLIIPPCSNEPLVLMMGAKVKGLETTVSNRTVWKFLGIRYAKSTAGLERFQRPLPADLLAEIDGTRFGARCPTSPFDSGMSEDCLFLNVYTPKEARKLPVLVFIHGGGFVSGSSNDIDGEVLAAEGDIIVVTFNYRLGVLGFMCTGDNSSRGNYGLWDQRMALKWVETYIQYFGGDEKSVTLAGMSAGAASAAILSLSPFRGTCSAASSK</sequence>
<dbReference type="PROSITE" id="PS00941">
    <property type="entry name" value="CARBOXYLESTERASE_B_2"/>
    <property type="match status" value="1"/>
</dbReference>
<dbReference type="InterPro" id="IPR002018">
    <property type="entry name" value="CarbesteraseB"/>
</dbReference>
<evidence type="ECO:0000256" key="3">
    <source>
        <dbReference type="RuleBase" id="RU361235"/>
    </source>
</evidence>
<dbReference type="EC" id="3.1.1.-" evidence="3"/>
<keyword evidence="3" id="KW-0732">Signal</keyword>
<evidence type="ECO:0000313" key="5">
    <source>
        <dbReference type="EMBL" id="PVD29128.1"/>
    </source>
</evidence>
<accession>A0A2T7P6S5</accession>
<dbReference type="GO" id="GO:0016787">
    <property type="term" value="F:hydrolase activity"/>
    <property type="evidence" value="ECO:0007669"/>
    <property type="project" value="UniProtKB-KW"/>
</dbReference>
<dbReference type="STRING" id="400727.A0A2T7P6S5"/>
<dbReference type="InterPro" id="IPR019826">
    <property type="entry name" value="Carboxylesterase_B_AS"/>
</dbReference>
<dbReference type="AlphaFoldDB" id="A0A2T7P6S5"/>
<protein>
    <recommendedName>
        <fullName evidence="3">Carboxylic ester hydrolase</fullName>
        <ecNumber evidence="3">3.1.1.-</ecNumber>
    </recommendedName>
</protein>
<dbReference type="InterPro" id="IPR029058">
    <property type="entry name" value="AB_hydrolase_fold"/>
</dbReference>
<comment type="similarity">
    <text evidence="1 3">Belongs to the type-B carboxylesterase/lipase family.</text>
</comment>
<keyword evidence="6" id="KW-1185">Reference proteome</keyword>
<dbReference type="OrthoDB" id="6147159at2759"/>
<organism evidence="5 6">
    <name type="scientific">Pomacea canaliculata</name>
    <name type="common">Golden apple snail</name>
    <dbReference type="NCBI Taxonomy" id="400727"/>
    <lineage>
        <taxon>Eukaryota</taxon>
        <taxon>Metazoa</taxon>
        <taxon>Spiralia</taxon>
        <taxon>Lophotrochozoa</taxon>
        <taxon>Mollusca</taxon>
        <taxon>Gastropoda</taxon>
        <taxon>Caenogastropoda</taxon>
        <taxon>Architaenioglossa</taxon>
        <taxon>Ampullarioidea</taxon>
        <taxon>Ampullariidae</taxon>
        <taxon>Pomacea</taxon>
    </lineage>
</organism>
<comment type="caution">
    <text evidence="5">The sequence shown here is derived from an EMBL/GenBank/DDBJ whole genome shotgun (WGS) entry which is preliminary data.</text>
</comment>
<dbReference type="SUPFAM" id="SSF53474">
    <property type="entry name" value="alpha/beta-Hydrolases"/>
    <property type="match status" value="1"/>
</dbReference>
<feature type="domain" description="Carboxylesterase type B" evidence="4">
    <location>
        <begin position="34"/>
        <end position="223"/>
    </location>
</feature>
<evidence type="ECO:0000256" key="1">
    <source>
        <dbReference type="ARBA" id="ARBA00005964"/>
    </source>
</evidence>
<name>A0A2T7P6S5_POMCA</name>